<dbReference type="AlphaFoldDB" id="A0A6A3I1R7"/>
<comment type="caution">
    <text evidence="1">The sequence shown here is derived from an EMBL/GenBank/DDBJ whole genome shotgun (WGS) entry which is preliminary data.</text>
</comment>
<accession>A0A6A3I1R7</accession>
<proteinExistence type="predicted"/>
<evidence type="ECO:0000313" key="2">
    <source>
        <dbReference type="Proteomes" id="UP000429607"/>
    </source>
</evidence>
<protein>
    <recommendedName>
        <fullName evidence="3">MULE transposase domain-containing protein</fullName>
    </recommendedName>
</protein>
<organism evidence="1 2">
    <name type="scientific">Phytophthora rubi</name>
    <dbReference type="NCBI Taxonomy" id="129364"/>
    <lineage>
        <taxon>Eukaryota</taxon>
        <taxon>Sar</taxon>
        <taxon>Stramenopiles</taxon>
        <taxon>Oomycota</taxon>
        <taxon>Peronosporomycetes</taxon>
        <taxon>Peronosporales</taxon>
        <taxon>Peronosporaceae</taxon>
        <taxon>Phytophthora</taxon>
    </lineage>
</organism>
<evidence type="ECO:0000313" key="1">
    <source>
        <dbReference type="EMBL" id="KAE8973988.1"/>
    </source>
</evidence>
<sequence>MGDAEDAQLNGFQQVTPFDSATYLMCFFHVLYNVRRRTRHLQLKDRRAVMAGIVKMHYAENRNTYYKLKDEVLADWKKVPQLKEFTKYFSEQWLDGRYWRWQVFHTPVGYATTNNPCETFNAILKKYTGRRRYFMQRLLTVTITVIHDSLPQPPTPDTKIHPPTTATGIAAAAMIAKGRAAAYATQTPTLCRVKQLPKESTGDVQEMEELSAALDEKRWATPKHLEMSS</sequence>
<dbReference type="Proteomes" id="UP000429607">
    <property type="component" value="Unassembled WGS sequence"/>
</dbReference>
<name>A0A6A3I1R7_9STRA</name>
<gene>
    <name evidence="1" type="ORF">PR001_g26144</name>
</gene>
<evidence type="ECO:0008006" key="3">
    <source>
        <dbReference type="Google" id="ProtNLM"/>
    </source>
</evidence>
<dbReference type="EMBL" id="QXFV01003776">
    <property type="protein sequence ID" value="KAE8973988.1"/>
    <property type="molecule type" value="Genomic_DNA"/>
</dbReference>
<reference evidence="1 2" key="1">
    <citation type="submission" date="2018-09" db="EMBL/GenBank/DDBJ databases">
        <title>Genomic investigation of the strawberry pathogen Phytophthora fragariae indicates pathogenicity is determined by transcriptional variation in three key races.</title>
        <authorList>
            <person name="Adams T.M."/>
            <person name="Armitage A.D."/>
            <person name="Sobczyk M.K."/>
            <person name="Bates H.J."/>
            <person name="Dunwell J.M."/>
            <person name="Nellist C.F."/>
            <person name="Harrison R.J."/>
        </authorList>
    </citation>
    <scope>NUCLEOTIDE SEQUENCE [LARGE SCALE GENOMIC DNA]</scope>
    <source>
        <strain evidence="1 2">SCRP249</strain>
    </source>
</reference>